<name>L0HH57_METFS</name>
<keyword evidence="2" id="KW-1185">Reference proteome</keyword>
<proteinExistence type="predicted"/>
<dbReference type="KEGG" id="mfo:Metfor_2346"/>
<reference evidence="2" key="1">
    <citation type="submission" date="2011-12" db="EMBL/GenBank/DDBJ databases">
        <title>Complete sequence of Methanoregula formicicum SMSP.</title>
        <authorList>
            <person name="Lucas S."/>
            <person name="Han J."/>
            <person name="Lapidus A."/>
            <person name="Cheng J.-F."/>
            <person name="Goodwin L."/>
            <person name="Pitluck S."/>
            <person name="Peters L."/>
            <person name="Ovchinnikova G."/>
            <person name="Teshima H."/>
            <person name="Detter J.C."/>
            <person name="Han C."/>
            <person name="Tapia R."/>
            <person name="Land M."/>
            <person name="Hauser L."/>
            <person name="Kyrpides N."/>
            <person name="Ivanova N."/>
            <person name="Pagani I."/>
            <person name="Imachi H."/>
            <person name="Tamaki H."/>
            <person name="Sekiguchi Y."/>
            <person name="Kamagata Y."/>
            <person name="Cadillo-Quiroz H."/>
            <person name="Zinder S."/>
            <person name="Liu W.-T."/>
            <person name="Woyke T."/>
        </authorList>
    </citation>
    <scope>NUCLEOTIDE SEQUENCE [LARGE SCALE GENOMIC DNA]</scope>
    <source>
        <strain evidence="2">DSM 22288 / NBRC 105244 / SMSP</strain>
    </source>
</reference>
<dbReference type="eggNOG" id="arCOG12328">
    <property type="taxonomic scope" value="Archaea"/>
</dbReference>
<dbReference type="AlphaFoldDB" id="L0HH57"/>
<evidence type="ECO:0000313" key="1">
    <source>
        <dbReference type="EMBL" id="AGB03350.1"/>
    </source>
</evidence>
<dbReference type="HOGENOM" id="CLU_878817_0_0_2"/>
<reference evidence="1 2" key="2">
    <citation type="journal article" date="2014" name="Genome Announc.">
        <title>Complete Genome Sequence of Methanoregula formicica SMSPT, a Mesophilic Hydrogenotrophic Methanogen Isolated from a Methanogenic Upflow Anaerobic Sludge Blanket Reactor.</title>
        <authorList>
            <person name="Yamamoto K."/>
            <person name="Tamaki H."/>
            <person name="Cadillo-Quiroz H."/>
            <person name="Imachi H."/>
            <person name="Kyrpides N."/>
            <person name="Woyke T."/>
            <person name="Goodwin L."/>
            <person name="Zinder S.H."/>
            <person name="Kamagata Y."/>
            <person name="Liu W.T."/>
        </authorList>
    </citation>
    <scope>NUCLEOTIDE SEQUENCE [LARGE SCALE GENOMIC DNA]</scope>
    <source>
        <strain evidence="2">DSM 22288 / NBRC 105244 / SMSP</strain>
    </source>
</reference>
<gene>
    <name evidence="1" type="ordered locus">Metfor_2346</name>
</gene>
<protein>
    <submittedName>
        <fullName evidence="1">Uncharacterized protein</fullName>
    </submittedName>
</protein>
<accession>L0HH57</accession>
<dbReference type="EMBL" id="CP003167">
    <property type="protein sequence ID" value="AGB03350.1"/>
    <property type="molecule type" value="Genomic_DNA"/>
</dbReference>
<dbReference type="Proteomes" id="UP000010824">
    <property type="component" value="Chromosome"/>
</dbReference>
<organism evidence="1 2">
    <name type="scientific">Methanoregula formicica (strain DSM 22288 / NBRC 105244 / SMSP)</name>
    <dbReference type="NCBI Taxonomy" id="593750"/>
    <lineage>
        <taxon>Archaea</taxon>
        <taxon>Methanobacteriati</taxon>
        <taxon>Methanobacteriota</taxon>
        <taxon>Stenosarchaea group</taxon>
        <taxon>Methanomicrobia</taxon>
        <taxon>Methanomicrobiales</taxon>
        <taxon>Methanoregulaceae</taxon>
        <taxon>Methanoregula</taxon>
    </lineage>
</organism>
<sequence precursor="true">MNLRKTIAVLLALLLAAMVIAPIVSATEHPANAVDWSKVAPTKPVEEKDLLTIIYSQKEFSSQSATKDNSFIRIPTDIVNQKRDSAIQNSEYCILGNISGTEQVVVIQLPRKMYENLLRDSTDGIVLVPREFAATYPSISVFKRTSNENREKIERSYQGNYTNTQPTIVSVGAGTRAPYTRYQRWQVFSADSSSYSPRYVTGKINPSVFSRTGSGTIFCEEREFHMNRYDSDNDGIDVIELVVGAYTPTYPSGSTSNLNLYPVIYNGDINGDPIYLGYIPVSTSSLPHSYNYYVQLSPSGSSTTYDIWIQDTSSQS</sequence>
<evidence type="ECO:0000313" key="2">
    <source>
        <dbReference type="Proteomes" id="UP000010824"/>
    </source>
</evidence>
<dbReference type="InParanoid" id="L0HH57"/>